<dbReference type="GO" id="GO:0016020">
    <property type="term" value="C:membrane"/>
    <property type="evidence" value="ECO:0007669"/>
    <property type="project" value="UniProtKB-SubCell"/>
</dbReference>
<keyword evidence="9" id="KW-0645">Protease</keyword>
<proteinExistence type="inferred from homology"/>
<feature type="transmembrane region" description="Helical" evidence="7">
    <location>
        <begin position="192"/>
        <end position="210"/>
    </location>
</feature>
<keyword evidence="3 7" id="KW-0812">Transmembrane</keyword>
<comment type="caution">
    <text evidence="9">The sequence shown here is derived from an EMBL/GenBank/DDBJ whole genome shotgun (WGS) entry which is preliminary data.</text>
</comment>
<feature type="transmembrane region" description="Helical" evidence="7">
    <location>
        <begin position="217"/>
        <end position="234"/>
    </location>
</feature>
<reference evidence="9 10" key="1">
    <citation type="submission" date="2015-11" db="EMBL/GenBank/DDBJ databases">
        <title>Genome-wide analysis reveals the secondary metabolome in Streptomyces kanasensis ZX01.</title>
        <authorList>
            <person name="Zhang G."/>
            <person name="Han L."/>
            <person name="Feng J."/>
            <person name="Zhang X."/>
        </authorList>
    </citation>
    <scope>NUCLEOTIDE SEQUENCE [LARGE SCALE GENOMIC DNA]</scope>
    <source>
        <strain evidence="9 10">ZX01</strain>
    </source>
</reference>
<dbReference type="InterPro" id="IPR022764">
    <property type="entry name" value="Peptidase_S54_rhomboid_dom"/>
</dbReference>
<dbReference type="RefSeq" id="WP_058943849.1">
    <property type="nucleotide sequence ID" value="NZ_LNSV01000062.1"/>
</dbReference>
<feature type="transmembrane region" description="Helical" evidence="7">
    <location>
        <begin position="270"/>
        <end position="290"/>
    </location>
</feature>
<accession>A0A117IVI5</accession>
<organism evidence="9 10">
    <name type="scientific">Streptomyces kanasensis</name>
    <dbReference type="NCBI Taxonomy" id="936756"/>
    <lineage>
        <taxon>Bacteria</taxon>
        <taxon>Bacillati</taxon>
        <taxon>Actinomycetota</taxon>
        <taxon>Actinomycetes</taxon>
        <taxon>Kitasatosporales</taxon>
        <taxon>Streptomycetaceae</taxon>
        <taxon>Streptomyces</taxon>
    </lineage>
</organism>
<dbReference type="EMBL" id="LNSV01000062">
    <property type="protein sequence ID" value="KUH36847.1"/>
    <property type="molecule type" value="Genomic_DNA"/>
</dbReference>
<evidence type="ECO:0000256" key="5">
    <source>
        <dbReference type="ARBA" id="ARBA00022989"/>
    </source>
</evidence>
<dbReference type="STRING" id="936756.ATE80_21280"/>
<evidence type="ECO:0000256" key="3">
    <source>
        <dbReference type="ARBA" id="ARBA00022692"/>
    </source>
</evidence>
<sequence>MEQDQAPHGLSSCYRHPGVETGIRCTRCERPICPDCMVEASVGFQCPECVRSGSGTGHGAAAARPRNIAGGPLTAGDPHLVTKVLIGANALVFLAGLFVADFVDRTLLIGLAYDLQLGRVIGVADGEWYRMVTSVFLHQEVWHIGFNMLGLWVLGGPLEAAFGRVRYLALFLLSGLAGSALTYVVAAPNQGSLGASGAVFGLMGATFVMVRRLRYDLRPVLGLIALNVLITVVFRDTIAWEAHLGGLVAGAVIAYGLVSGPRERRPVVQWGVCALVLVATVVMTVMRTAALS</sequence>
<protein>
    <submittedName>
        <fullName evidence="9">Rhomboid family intramembrane serine protease</fullName>
    </submittedName>
</protein>
<dbReference type="InterPro" id="IPR035952">
    <property type="entry name" value="Rhomboid-like_sf"/>
</dbReference>
<evidence type="ECO:0000256" key="4">
    <source>
        <dbReference type="ARBA" id="ARBA00022801"/>
    </source>
</evidence>
<evidence type="ECO:0000259" key="8">
    <source>
        <dbReference type="Pfam" id="PF01694"/>
    </source>
</evidence>
<dbReference type="InterPro" id="IPR050925">
    <property type="entry name" value="Rhomboid_protease_S54"/>
</dbReference>
<gene>
    <name evidence="9" type="ORF">ATE80_21280</name>
</gene>
<dbReference type="SUPFAM" id="SSF144091">
    <property type="entry name" value="Rhomboid-like"/>
    <property type="match status" value="1"/>
</dbReference>
<evidence type="ECO:0000256" key="2">
    <source>
        <dbReference type="ARBA" id="ARBA00009045"/>
    </source>
</evidence>
<dbReference type="Proteomes" id="UP000054011">
    <property type="component" value="Unassembled WGS sequence"/>
</dbReference>
<evidence type="ECO:0000313" key="9">
    <source>
        <dbReference type="EMBL" id="KUH36847.1"/>
    </source>
</evidence>
<comment type="subcellular location">
    <subcellularLocation>
        <location evidence="1">Membrane</location>
        <topology evidence="1">Multi-pass membrane protein</topology>
    </subcellularLocation>
</comment>
<dbReference type="Gene3D" id="1.20.1540.10">
    <property type="entry name" value="Rhomboid-like"/>
    <property type="match status" value="1"/>
</dbReference>
<evidence type="ECO:0000256" key="6">
    <source>
        <dbReference type="ARBA" id="ARBA00023136"/>
    </source>
</evidence>
<keyword evidence="6 7" id="KW-0472">Membrane</keyword>
<dbReference type="PANTHER" id="PTHR43731">
    <property type="entry name" value="RHOMBOID PROTEASE"/>
    <property type="match status" value="1"/>
</dbReference>
<evidence type="ECO:0000313" key="10">
    <source>
        <dbReference type="Proteomes" id="UP000054011"/>
    </source>
</evidence>
<feature type="transmembrane region" description="Helical" evidence="7">
    <location>
        <begin position="167"/>
        <end position="186"/>
    </location>
</feature>
<dbReference type="OrthoDB" id="9807874at2"/>
<feature type="domain" description="Peptidase S54 rhomboid" evidence="8">
    <location>
        <begin position="126"/>
        <end position="258"/>
    </location>
</feature>
<keyword evidence="4" id="KW-0378">Hydrolase</keyword>
<feature type="transmembrane region" description="Helical" evidence="7">
    <location>
        <begin position="84"/>
        <end position="103"/>
    </location>
</feature>
<dbReference type="PANTHER" id="PTHR43731:SF14">
    <property type="entry name" value="PRESENILIN-ASSOCIATED RHOMBOID-LIKE PROTEIN, MITOCHONDRIAL"/>
    <property type="match status" value="1"/>
</dbReference>
<dbReference type="GO" id="GO:0004252">
    <property type="term" value="F:serine-type endopeptidase activity"/>
    <property type="evidence" value="ECO:0007669"/>
    <property type="project" value="InterPro"/>
</dbReference>
<dbReference type="Pfam" id="PF01694">
    <property type="entry name" value="Rhomboid"/>
    <property type="match status" value="1"/>
</dbReference>
<name>A0A117IVI5_9ACTN</name>
<evidence type="ECO:0000256" key="7">
    <source>
        <dbReference type="SAM" id="Phobius"/>
    </source>
</evidence>
<comment type="similarity">
    <text evidence="2">Belongs to the peptidase S54 family.</text>
</comment>
<evidence type="ECO:0000256" key="1">
    <source>
        <dbReference type="ARBA" id="ARBA00004141"/>
    </source>
</evidence>
<dbReference type="AlphaFoldDB" id="A0A117IVI5"/>
<dbReference type="GO" id="GO:0006508">
    <property type="term" value="P:proteolysis"/>
    <property type="evidence" value="ECO:0007669"/>
    <property type="project" value="UniProtKB-KW"/>
</dbReference>
<feature type="transmembrane region" description="Helical" evidence="7">
    <location>
        <begin position="240"/>
        <end position="258"/>
    </location>
</feature>
<feature type="transmembrane region" description="Helical" evidence="7">
    <location>
        <begin position="141"/>
        <end position="160"/>
    </location>
</feature>
<keyword evidence="10" id="KW-1185">Reference proteome</keyword>
<keyword evidence="5 7" id="KW-1133">Transmembrane helix</keyword>